<feature type="transmembrane region" description="Helical" evidence="13">
    <location>
        <begin position="383"/>
        <end position="401"/>
    </location>
</feature>
<comment type="function">
    <text evidence="13">Required for the insertion and/or proper folding and/or complex formation of integral membrane proteins into the membrane. Involved in integration of membrane proteins that insert both dependently and independently of the Sec translocase complex, as well as at least some lipoproteins. Aids folding of multispanning membrane proteins.</text>
</comment>
<comment type="subcellular location">
    <subcellularLocation>
        <location evidence="1">Cell inner membrane</location>
        <topology evidence="1">Multi-pass membrane protein</topology>
    </subcellularLocation>
    <subcellularLocation>
        <location evidence="13">Cell membrane</location>
        <topology evidence="13">Multi-pass membrane protein</topology>
    </subcellularLocation>
</comment>
<dbReference type="InterPro" id="IPR047196">
    <property type="entry name" value="YidC_ALB_C"/>
</dbReference>
<dbReference type="PRINTS" id="PR01900">
    <property type="entry name" value="YIDCPROTEIN"/>
</dbReference>
<comment type="caution">
    <text evidence="16">The sequence shown here is derived from an EMBL/GenBank/DDBJ whole genome shotgun (WGS) entry which is preliminary data.</text>
</comment>
<name>A0A2N1PUQ1_9BACT</name>
<evidence type="ECO:0000256" key="5">
    <source>
        <dbReference type="ARBA" id="ARBA00022475"/>
    </source>
</evidence>
<dbReference type="InterPro" id="IPR019998">
    <property type="entry name" value="Membr_insert_YidC"/>
</dbReference>
<accession>A0A2N1PUQ1</accession>
<protein>
    <recommendedName>
        <fullName evidence="3 13">Membrane protein insertase YidC</fullName>
    </recommendedName>
    <alternativeName>
        <fullName evidence="12 13">Foldase YidC</fullName>
    </alternativeName>
    <alternativeName>
        <fullName evidence="11 13">Membrane integrase YidC</fullName>
    </alternativeName>
    <alternativeName>
        <fullName evidence="13">Membrane protein YidC</fullName>
    </alternativeName>
</protein>
<keyword evidence="6 13" id="KW-0812">Transmembrane</keyword>
<evidence type="ECO:0000259" key="14">
    <source>
        <dbReference type="Pfam" id="PF02096"/>
    </source>
</evidence>
<dbReference type="InterPro" id="IPR001708">
    <property type="entry name" value="YidC/ALB3/OXA1/COX18"/>
</dbReference>
<proteinExistence type="inferred from homology"/>
<dbReference type="InterPro" id="IPR028053">
    <property type="entry name" value="Membr_insert_YidC_N"/>
</dbReference>
<evidence type="ECO:0000256" key="13">
    <source>
        <dbReference type="HAMAP-Rule" id="MF_01810"/>
    </source>
</evidence>
<dbReference type="AlphaFoldDB" id="A0A2N1PUQ1"/>
<dbReference type="PRINTS" id="PR00701">
    <property type="entry name" value="60KDINNERMP"/>
</dbReference>
<dbReference type="Proteomes" id="UP000233256">
    <property type="component" value="Unassembled WGS sequence"/>
</dbReference>
<evidence type="ECO:0000256" key="3">
    <source>
        <dbReference type="ARBA" id="ARBA00015325"/>
    </source>
</evidence>
<evidence type="ECO:0000256" key="1">
    <source>
        <dbReference type="ARBA" id="ARBA00004429"/>
    </source>
</evidence>
<evidence type="ECO:0000256" key="6">
    <source>
        <dbReference type="ARBA" id="ARBA00022692"/>
    </source>
</evidence>
<evidence type="ECO:0000259" key="15">
    <source>
        <dbReference type="Pfam" id="PF14849"/>
    </source>
</evidence>
<dbReference type="GO" id="GO:0051205">
    <property type="term" value="P:protein insertion into membrane"/>
    <property type="evidence" value="ECO:0007669"/>
    <property type="project" value="TreeGrafter"/>
</dbReference>
<comment type="subunit">
    <text evidence="13">Interacts with the Sec translocase complex via SecD. Specifically interacts with transmembrane segments of nascent integral membrane proteins during membrane integration.</text>
</comment>
<dbReference type="HAMAP" id="MF_01810">
    <property type="entry name" value="YidC_type1"/>
    <property type="match status" value="1"/>
</dbReference>
<dbReference type="Pfam" id="PF02096">
    <property type="entry name" value="60KD_IMP"/>
    <property type="match status" value="1"/>
</dbReference>
<feature type="transmembrane region" description="Helical" evidence="13">
    <location>
        <begin position="493"/>
        <end position="516"/>
    </location>
</feature>
<keyword evidence="10 13" id="KW-0143">Chaperone</keyword>
<evidence type="ECO:0000256" key="8">
    <source>
        <dbReference type="ARBA" id="ARBA00022989"/>
    </source>
</evidence>
<dbReference type="GO" id="GO:0005886">
    <property type="term" value="C:plasma membrane"/>
    <property type="evidence" value="ECO:0007669"/>
    <property type="project" value="UniProtKB-SubCell"/>
</dbReference>
<dbReference type="GO" id="GO:0015031">
    <property type="term" value="P:protein transport"/>
    <property type="evidence" value="ECO:0007669"/>
    <property type="project" value="UniProtKB-KW"/>
</dbReference>
<comment type="similarity">
    <text evidence="2 13">Belongs to the OXA1/ALB3/YidC family. Type 1 subfamily.</text>
</comment>
<dbReference type="EMBL" id="PGXC01000001">
    <property type="protein sequence ID" value="PKK92060.1"/>
    <property type="molecule type" value="Genomic_DNA"/>
</dbReference>
<dbReference type="InterPro" id="IPR038221">
    <property type="entry name" value="YidC_periplasmic_sf"/>
</dbReference>
<sequence>MLSLVETAYTVSACCQVRGSYSRRADDSGRSRTTEEQLRSIFPYRCFLVLFLIVLPLFPCFSAEVPQQTGTVSFMEGSTGVTVEYREPSGEGYRLHLSSSTATIDHFSLTGPKYDAMNGFLGDPNMPMGARGAGLVSFYRQVHPGELVSGSWKLSTNPVSDKELKVELSRELGELYSGPGGEIKNPLAGLRVKKTFIFGIRNLAVGMELAITNGETGAMDLSNPDNGLGFAVGIGAGLGDSFQDDQMVTFDGSSLATHSPVGFTATGEETRFKAERKLNWTGLRDRYFTALVVPENPSQEAFIRGYQVKDSSAKGILCGVAEKGFTMEPGETRKFSYNLYLGPKDRTRLKRQGIYEVYEPGFWGLKLAVIEILNFFFTWTGSWGWSIIILTVALKLALYPLTFKQTKSMHETQKIQPLVKALQEKHKDNPQKLNQEIMELYKKHDVNPFGGCLPLLVQLPILYALFTALQESIELKGESFLWMKDLSLPDTSLVIPGLPWASIPLLPITIALSMYLQQKQMTADPNQAKMMAFMPILMFFICQALPSGVLVYWLISNVLSMYQQERIKSALDSPANEKKSSGKAARA</sequence>
<evidence type="ECO:0000256" key="7">
    <source>
        <dbReference type="ARBA" id="ARBA00022927"/>
    </source>
</evidence>
<feature type="domain" description="Membrane insertase YidC N-terminal" evidence="15">
    <location>
        <begin position="188"/>
        <end position="351"/>
    </location>
</feature>
<organism evidence="16 17">
    <name type="scientific">Candidatus Wallbacteria bacterium HGW-Wallbacteria-1</name>
    <dbReference type="NCBI Taxonomy" id="2013854"/>
    <lineage>
        <taxon>Bacteria</taxon>
        <taxon>Candidatus Walliibacteriota</taxon>
    </lineage>
</organism>
<feature type="transmembrane region" description="Helical" evidence="13">
    <location>
        <begin position="536"/>
        <end position="555"/>
    </location>
</feature>
<dbReference type="InterPro" id="IPR028055">
    <property type="entry name" value="YidC/Oxa/ALB_C"/>
</dbReference>
<evidence type="ECO:0000256" key="12">
    <source>
        <dbReference type="ARBA" id="ARBA00033342"/>
    </source>
</evidence>
<feature type="domain" description="Membrane insertase YidC/Oxa/ALB C-terminal" evidence="14">
    <location>
        <begin position="383"/>
        <end position="567"/>
    </location>
</feature>
<dbReference type="Gene3D" id="2.70.98.90">
    <property type="match status" value="1"/>
</dbReference>
<gene>
    <name evidence="13" type="primary">yidC</name>
    <name evidence="16" type="ORF">CVV64_01190</name>
</gene>
<dbReference type="NCBIfam" id="TIGR03592">
    <property type="entry name" value="yidC_oxa1_cterm"/>
    <property type="match status" value="1"/>
</dbReference>
<evidence type="ECO:0000256" key="11">
    <source>
        <dbReference type="ARBA" id="ARBA00033245"/>
    </source>
</evidence>
<keyword evidence="5 13" id="KW-1003">Cell membrane</keyword>
<dbReference type="Pfam" id="PF14849">
    <property type="entry name" value="YidC_periplas"/>
    <property type="match status" value="1"/>
</dbReference>
<evidence type="ECO:0000256" key="4">
    <source>
        <dbReference type="ARBA" id="ARBA00022448"/>
    </source>
</evidence>
<evidence type="ECO:0000256" key="9">
    <source>
        <dbReference type="ARBA" id="ARBA00023136"/>
    </source>
</evidence>
<keyword evidence="4 13" id="KW-0813">Transport</keyword>
<dbReference type="PANTHER" id="PTHR12428">
    <property type="entry name" value="OXA1"/>
    <property type="match status" value="1"/>
</dbReference>
<dbReference type="GO" id="GO:0032977">
    <property type="term" value="F:membrane insertase activity"/>
    <property type="evidence" value="ECO:0007669"/>
    <property type="project" value="InterPro"/>
</dbReference>
<evidence type="ECO:0000313" key="16">
    <source>
        <dbReference type="EMBL" id="PKK92060.1"/>
    </source>
</evidence>
<dbReference type="PANTHER" id="PTHR12428:SF65">
    <property type="entry name" value="CYTOCHROME C OXIDASE ASSEMBLY PROTEIN COX18, MITOCHONDRIAL"/>
    <property type="match status" value="1"/>
</dbReference>
<keyword evidence="8 13" id="KW-1133">Transmembrane helix</keyword>
<dbReference type="CDD" id="cd19961">
    <property type="entry name" value="EcYidC-like_peri"/>
    <property type="match status" value="1"/>
</dbReference>
<keyword evidence="7 13" id="KW-0653">Protein transport</keyword>
<evidence type="ECO:0000256" key="2">
    <source>
        <dbReference type="ARBA" id="ARBA00010527"/>
    </source>
</evidence>
<feature type="transmembrane region" description="Helical" evidence="13">
    <location>
        <begin position="452"/>
        <end position="473"/>
    </location>
</feature>
<keyword evidence="9 13" id="KW-0472">Membrane</keyword>
<dbReference type="CDD" id="cd20070">
    <property type="entry name" value="5TM_YidC_Alb3"/>
    <property type="match status" value="1"/>
</dbReference>
<reference evidence="16 17" key="1">
    <citation type="journal article" date="2017" name="ISME J.">
        <title>Potential for microbial H2 and metal transformations associated with novel bacteria and archaea in deep terrestrial subsurface sediments.</title>
        <authorList>
            <person name="Hernsdorf A.W."/>
            <person name="Amano Y."/>
            <person name="Miyakawa K."/>
            <person name="Ise K."/>
            <person name="Suzuki Y."/>
            <person name="Anantharaman K."/>
            <person name="Probst A."/>
            <person name="Burstein D."/>
            <person name="Thomas B.C."/>
            <person name="Banfield J.F."/>
        </authorList>
    </citation>
    <scope>NUCLEOTIDE SEQUENCE [LARGE SCALE GENOMIC DNA]</scope>
    <source>
        <strain evidence="16">HGW-Wallbacteria-1</strain>
    </source>
</reference>
<evidence type="ECO:0000313" key="17">
    <source>
        <dbReference type="Proteomes" id="UP000233256"/>
    </source>
</evidence>
<evidence type="ECO:0000256" key="10">
    <source>
        <dbReference type="ARBA" id="ARBA00023186"/>
    </source>
</evidence>